<protein>
    <recommendedName>
        <fullName evidence="3">DUF2975 domain-containing protein</fullName>
    </recommendedName>
</protein>
<name>A0A6A8MBR9_9FIRM</name>
<evidence type="ECO:0000256" key="1">
    <source>
        <dbReference type="SAM" id="Phobius"/>
    </source>
</evidence>
<dbReference type="AlphaFoldDB" id="A0A6A8MBR9"/>
<keyword evidence="1" id="KW-1133">Transmembrane helix</keyword>
<evidence type="ECO:0008006" key="3">
    <source>
        <dbReference type="Google" id="ProtNLM"/>
    </source>
</evidence>
<organism evidence="2">
    <name type="scientific">Baileyella intestinalis</name>
    <dbReference type="NCBI Taxonomy" id="2606709"/>
    <lineage>
        <taxon>Bacteria</taxon>
        <taxon>Bacillati</taxon>
        <taxon>Bacillota</taxon>
        <taxon>Clostridia</taxon>
        <taxon>Peptostreptococcales</taxon>
        <taxon>Anaerovoracaceae</taxon>
        <taxon>Baileyella</taxon>
    </lineage>
</organism>
<evidence type="ECO:0000313" key="2">
    <source>
        <dbReference type="EMBL" id="MST68756.1"/>
    </source>
</evidence>
<keyword evidence="1" id="KW-0812">Transmembrane</keyword>
<keyword evidence="1" id="KW-0472">Membrane</keyword>
<dbReference type="EMBL" id="VUNB01000003">
    <property type="protein sequence ID" value="MST68756.1"/>
    <property type="molecule type" value="Genomic_DNA"/>
</dbReference>
<dbReference type="RefSeq" id="WP_154572230.1">
    <property type="nucleotide sequence ID" value="NZ_VUNB01000003.1"/>
</dbReference>
<feature type="transmembrane region" description="Helical" evidence="1">
    <location>
        <begin position="21"/>
        <end position="43"/>
    </location>
</feature>
<accession>A0A6A8MBR9</accession>
<reference evidence="2" key="1">
    <citation type="submission" date="2019-09" db="EMBL/GenBank/DDBJ databases">
        <title>In-depth cultivation of the pig gut microbiome towards novel bacterial diversity and tailored functional studies.</title>
        <authorList>
            <person name="Wylensek D."/>
            <person name="Hitch T.C.A."/>
            <person name="Clavel T."/>
        </authorList>
    </citation>
    <scope>NUCLEOTIDE SEQUENCE</scope>
    <source>
        <strain evidence="2">RF-744-FAT-WT-3</strain>
    </source>
</reference>
<comment type="caution">
    <text evidence="2">The sequence shown here is derived from an EMBL/GenBank/DDBJ whole genome shotgun (WGS) entry which is preliminary data.</text>
</comment>
<feature type="transmembrane region" description="Helical" evidence="1">
    <location>
        <begin position="131"/>
        <end position="153"/>
    </location>
</feature>
<proteinExistence type="predicted"/>
<sequence>MKHMMSRENFRLSVTEKITAFFTLLMMLAGIPGLIVLLMQIVGSADKSAVQIIHFLYMVSMVAGVTTIMVKIMVLPTNPKEFKARSCRSTFRSSGNIFVFLALWELVYASVDGAKTGLFEIFNLEITLQLILFVFNAFIMYSIVRFLDVYAAYEEDSRLTI</sequence>
<feature type="transmembrane region" description="Helical" evidence="1">
    <location>
        <begin position="55"/>
        <end position="74"/>
    </location>
</feature>
<gene>
    <name evidence="2" type="ORF">FYJ66_04020</name>
</gene>
<feature type="transmembrane region" description="Helical" evidence="1">
    <location>
        <begin position="95"/>
        <end position="111"/>
    </location>
</feature>